<name>A0A2T1DHL5_9CYAN</name>
<dbReference type="GO" id="GO:0016787">
    <property type="term" value="F:hydrolase activity"/>
    <property type="evidence" value="ECO:0007669"/>
    <property type="project" value="UniProtKB-KW"/>
</dbReference>
<gene>
    <name evidence="1" type="ORF">C7B65_09955</name>
</gene>
<dbReference type="STRING" id="1920490.GCA_001895925_04036"/>
<organism evidence="1 2">
    <name type="scientific">Phormidesmis priestleyi ULC007</name>
    <dbReference type="NCBI Taxonomy" id="1920490"/>
    <lineage>
        <taxon>Bacteria</taxon>
        <taxon>Bacillati</taxon>
        <taxon>Cyanobacteriota</taxon>
        <taxon>Cyanophyceae</taxon>
        <taxon>Leptolyngbyales</taxon>
        <taxon>Leptolyngbyaceae</taxon>
        <taxon>Phormidesmis</taxon>
    </lineage>
</organism>
<dbReference type="EMBL" id="PVWG01000008">
    <property type="protein sequence ID" value="PSB19973.1"/>
    <property type="molecule type" value="Genomic_DNA"/>
</dbReference>
<dbReference type="Proteomes" id="UP000238634">
    <property type="component" value="Unassembled WGS sequence"/>
</dbReference>
<evidence type="ECO:0000313" key="2">
    <source>
        <dbReference type="Proteomes" id="UP000238634"/>
    </source>
</evidence>
<protein>
    <submittedName>
        <fullName evidence="1">Metal-dependent phosphohydrolase</fullName>
    </submittedName>
</protein>
<dbReference type="SUPFAM" id="SSF109604">
    <property type="entry name" value="HD-domain/PDEase-like"/>
    <property type="match status" value="1"/>
</dbReference>
<dbReference type="OrthoDB" id="505007at2"/>
<keyword evidence="1" id="KW-0378">Hydrolase</keyword>
<evidence type="ECO:0000313" key="1">
    <source>
        <dbReference type="EMBL" id="PSB19973.1"/>
    </source>
</evidence>
<sequence>MVNSQSATIRYCVEHLQAVCHQIYEGCQSDYLDLIGQTATLALNAIALSDMPYHNLEHTILVTTTGQEMLRGKYLLEGNISCQDWVQVILALVCHDLGYVRGVCQHDRISDQGCCYATGIGSQTAYLPLNATDAGLAPYHVDRGKQFIEEHLSGHPLIDVEAIKLNIELTRFPFPDEPLYQDTSNFPGLVRAADLIGQLSDPCYLEKLPDLFCEFEEIGTNQMLGYRHPRDLRSSYPSFYRNVVYPYIREGIYYLKLTRQGRKTLAHLYENVAVVENELVAV</sequence>
<dbReference type="AlphaFoldDB" id="A0A2T1DHL5"/>
<keyword evidence="2" id="KW-1185">Reference proteome</keyword>
<accession>A0A2T1DHL5</accession>
<reference evidence="1 2" key="1">
    <citation type="submission" date="2018-02" db="EMBL/GenBank/DDBJ databases">
        <authorList>
            <person name="Cohen D.B."/>
            <person name="Kent A.D."/>
        </authorList>
    </citation>
    <scope>NUCLEOTIDE SEQUENCE [LARGE SCALE GENOMIC DNA]</scope>
    <source>
        <strain evidence="1 2">ULC007</strain>
    </source>
</reference>
<comment type="caution">
    <text evidence="1">The sequence shown here is derived from an EMBL/GenBank/DDBJ whole genome shotgun (WGS) entry which is preliminary data.</text>
</comment>
<dbReference type="RefSeq" id="WP_073071187.1">
    <property type="nucleotide sequence ID" value="NZ_MPPI01000010.1"/>
</dbReference>
<proteinExistence type="predicted"/>
<reference evidence="1 2" key="2">
    <citation type="submission" date="2018-03" db="EMBL/GenBank/DDBJ databases">
        <title>The ancient ancestry and fast evolution of plastids.</title>
        <authorList>
            <person name="Moore K.R."/>
            <person name="Magnabosco C."/>
            <person name="Momper L."/>
            <person name="Gold D.A."/>
            <person name="Bosak T."/>
            <person name="Fournier G.P."/>
        </authorList>
    </citation>
    <scope>NUCLEOTIDE SEQUENCE [LARGE SCALE GENOMIC DNA]</scope>
    <source>
        <strain evidence="1 2">ULC007</strain>
    </source>
</reference>